<comment type="caution">
    <text evidence="1">The sequence shown here is derived from an EMBL/GenBank/DDBJ whole genome shotgun (WGS) entry which is preliminary data.</text>
</comment>
<dbReference type="EMBL" id="JAHYIQ010000031">
    <property type="protein sequence ID" value="KAK1120388.1"/>
    <property type="molecule type" value="Genomic_DNA"/>
</dbReference>
<gene>
    <name evidence="1" type="ORF">K0M31_012369</name>
</gene>
<proteinExistence type="predicted"/>
<evidence type="ECO:0000313" key="1">
    <source>
        <dbReference type="EMBL" id="KAK1120388.1"/>
    </source>
</evidence>
<dbReference type="Proteomes" id="UP001177670">
    <property type="component" value="Unassembled WGS sequence"/>
</dbReference>
<sequence>MWDVKVSQKMDPRSRSESNSVATRTRCVGVCTYCLAKNVESKVSWVTESPLPPCGSMEVVGW</sequence>
<name>A0AA40FKK6_9HYME</name>
<protein>
    <submittedName>
        <fullName evidence="1">Uncharacterized protein</fullName>
    </submittedName>
</protein>
<accession>A0AA40FKK6</accession>
<evidence type="ECO:0000313" key="2">
    <source>
        <dbReference type="Proteomes" id="UP001177670"/>
    </source>
</evidence>
<reference evidence="1" key="1">
    <citation type="submission" date="2021-10" db="EMBL/GenBank/DDBJ databases">
        <title>Melipona bicolor Genome sequencing and assembly.</title>
        <authorList>
            <person name="Araujo N.S."/>
            <person name="Arias M.C."/>
        </authorList>
    </citation>
    <scope>NUCLEOTIDE SEQUENCE</scope>
    <source>
        <strain evidence="1">USP_2M_L1-L4_2017</strain>
        <tissue evidence="1">Whole body</tissue>
    </source>
</reference>
<keyword evidence="2" id="KW-1185">Reference proteome</keyword>
<organism evidence="1 2">
    <name type="scientific">Melipona bicolor</name>
    <dbReference type="NCBI Taxonomy" id="60889"/>
    <lineage>
        <taxon>Eukaryota</taxon>
        <taxon>Metazoa</taxon>
        <taxon>Ecdysozoa</taxon>
        <taxon>Arthropoda</taxon>
        <taxon>Hexapoda</taxon>
        <taxon>Insecta</taxon>
        <taxon>Pterygota</taxon>
        <taxon>Neoptera</taxon>
        <taxon>Endopterygota</taxon>
        <taxon>Hymenoptera</taxon>
        <taxon>Apocrita</taxon>
        <taxon>Aculeata</taxon>
        <taxon>Apoidea</taxon>
        <taxon>Anthophila</taxon>
        <taxon>Apidae</taxon>
        <taxon>Melipona</taxon>
    </lineage>
</organism>
<dbReference type="AlphaFoldDB" id="A0AA40FKK6"/>